<dbReference type="SUPFAM" id="SSF53756">
    <property type="entry name" value="UDP-Glycosyltransferase/glycogen phosphorylase"/>
    <property type="match status" value="1"/>
</dbReference>
<keyword evidence="4" id="KW-1133">Transmembrane helix</keyword>
<evidence type="ECO:0000256" key="1">
    <source>
        <dbReference type="ARBA" id="ARBA00009995"/>
    </source>
</evidence>
<keyword evidence="5" id="KW-0732">Signal</keyword>
<evidence type="ECO:0000313" key="6">
    <source>
        <dbReference type="EMBL" id="CAG6492729.1"/>
    </source>
</evidence>
<feature type="signal peptide" evidence="5">
    <location>
        <begin position="1"/>
        <end position="25"/>
    </location>
</feature>
<dbReference type="InterPro" id="IPR050271">
    <property type="entry name" value="UDP-glycosyltransferase"/>
</dbReference>
<keyword evidence="3 6" id="KW-0808">Transferase</keyword>
<name>A0A8D8CDH4_CULPI</name>
<comment type="similarity">
    <text evidence="1">Belongs to the UDP-glycosyltransferase family.</text>
</comment>
<evidence type="ECO:0000256" key="2">
    <source>
        <dbReference type="ARBA" id="ARBA00022676"/>
    </source>
</evidence>
<dbReference type="CDD" id="cd03784">
    <property type="entry name" value="GT1_Gtf-like"/>
    <property type="match status" value="1"/>
</dbReference>
<accession>A0A8D8CDH4</accession>
<feature type="chain" id="PRO_5034101691" evidence="5">
    <location>
        <begin position="26"/>
        <end position="525"/>
    </location>
</feature>
<dbReference type="Pfam" id="PF00201">
    <property type="entry name" value="UDPGT"/>
    <property type="match status" value="1"/>
</dbReference>
<protein>
    <submittedName>
        <fullName evidence="6">2-hydroxyacylsphingosine 1-beta-galactosyltransferase</fullName>
    </submittedName>
</protein>
<dbReference type="Gene3D" id="3.40.50.2000">
    <property type="entry name" value="Glycogen Phosphorylase B"/>
    <property type="match status" value="1"/>
</dbReference>
<keyword evidence="2 6" id="KW-0328">Glycosyltransferase</keyword>
<keyword evidence="4" id="KW-0472">Membrane</keyword>
<organism evidence="6">
    <name type="scientific">Culex pipiens</name>
    <name type="common">House mosquito</name>
    <dbReference type="NCBI Taxonomy" id="7175"/>
    <lineage>
        <taxon>Eukaryota</taxon>
        <taxon>Metazoa</taxon>
        <taxon>Ecdysozoa</taxon>
        <taxon>Arthropoda</taxon>
        <taxon>Hexapoda</taxon>
        <taxon>Insecta</taxon>
        <taxon>Pterygota</taxon>
        <taxon>Neoptera</taxon>
        <taxon>Endopterygota</taxon>
        <taxon>Diptera</taxon>
        <taxon>Nematocera</taxon>
        <taxon>Culicoidea</taxon>
        <taxon>Culicidae</taxon>
        <taxon>Culicinae</taxon>
        <taxon>Culicini</taxon>
        <taxon>Culex</taxon>
        <taxon>Culex</taxon>
    </lineage>
</organism>
<keyword evidence="4" id="KW-0812">Transmembrane</keyword>
<dbReference type="GO" id="GO:0008194">
    <property type="term" value="F:UDP-glycosyltransferase activity"/>
    <property type="evidence" value="ECO:0007669"/>
    <property type="project" value="InterPro"/>
</dbReference>
<feature type="transmembrane region" description="Helical" evidence="4">
    <location>
        <begin position="489"/>
        <end position="512"/>
    </location>
</feature>
<dbReference type="InterPro" id="IPR002213">
    <property type="entry name" value="UDP_glucos_trans"/>
</dbReference>
<sequence>MSATVKSLAVVTVLLVLVAVPLISADNILFLQSLASKSHHIWNKQIFERLYDNGHNLTILSFEEEPSVPGKTFLMVRGLMDRVNAEYGEFEWDVTVEMSPIANVFFLYDFYERASRHLAQEEAIHRLLAYPRSFKFDLIIHDFTMGHFLLGFVDYFGNPPLVSVTAFNIPSHTPDLSDAPVHPSYMPHYASSFGSQMSIVERAKNTLYWTLDHVCRNYIYMTSEDRRVKQLFGPDAPSVKVVEKRSDIILVNGHFSMDYYQLLPPNVISVAGLQVSRSEEVPPIVKQFIARANKGAVLFSFGTNIQSEMLGPDVNKQILAAFRSMPEYGFIWKHGDPLSLGVVPPNVLVLKWVPQSAILANPRTKLFISHGGLLSTQEATWHGVPVVAVPFFVDQYANADKLVRAGVATKLLPKDVDEKTLKEAILRVVEDPSCRSKMKERSYHFKGQPDHPLDRAIFWIEKVLENKGLTYLRSPTLEMSVIQTYNLDLLGAVALAAFLFYVMLGKILGCLAPKTNKRKTKSKTT</sequence>
<dbReference type="AlphaFoldDB" id="A0A8D8CDH4"/>
<evidence type="ECO:0000256" key="3">
    <source>
        <dbReference type="ARBA" id="ARBA00022679"/>
    </source>
</evidence>
<evidence type="ECO:0000256" key="5">
    <source>
        <dbReference type="SAM" id="SignalP"/>
    </source>
</evidence>
<proteinExistence type="inferred from homology"/>
<evidence type="ECO:0000256" key="4">
    <source>
        <dbReference type="SAM" id="Phobius"/>
    </source>
</evidence>
<reference evidence="6" key="1">
    <citation type="submission" date="2021-05" db="EMBL/GenBank/DDBJ databases">
        <authorList>
            <person name="Alioto T."/>
            <person name="Alioto T."/>
            <person name="Gomez Garrido J."/>
        </authorList>
    </citation>
    <scope>NUCLEOTIDE SEQUENCE</scope>
</reference>
<dbReference type="PANTHER" id="PTHR48043:SF159">
    <property type="entry name" value="EG:EG0003.4 PROTEIN-RELATED"/>
    <property type="match status" value="1"/>
</dbReference>
<dbReference type="PANTHER" id="PTHR48043">
    <property type="entry name" value="EG:EG0003.4 PROTEIN-RELATED"/>
    <property type="match status" value="1"/>
</dbReference>
<dbReference type="EMBL" id="HBUE01121813">
    <property type="protein sequence ID" value="CAG6492729.1"/>
    <property type="molecule type" value="Transcribed_RNA"/>
</dbReference>
<dbReference type="FunFam" id="3.40.50.2000:FF:000021">
    <property type="entry name" value="UDP-glucuronosyltransferase"/>
    <property type="match status" value="1"/>
</dbReference>